<evidence type="ECO:0000259" key="8">
    <source>
        <dbReference type="PROSITE" id="PS50928"/>
    </source>
</evidence>
<comment type="similarity">
    <text evidence="7">Belongs to the binding-protein-dependent transport system permease family.</text>
</comment>
<dbReference type="GO" id="GO:0005886">
    <property type="term" value="C:plasma membrane"/>
    <property type="evidence" value="ECO:0007669"/>
    <property type="project" value="UniProtKB-SubCell"/>
</dbReference>
<keyword evidence="2 7" id="KW-0813">Transport</keyword>
<keyword evidence="3" id="KW-1003">Cell membrane</keyword>
<dbReference type="InterPro" id="IPR035906">
    <property type="entry name" value="MetI-like_sf"/>
</dbReference>
<dbReference type="Pfam" id="PF00528">
    <property type="entry name" value="BPD_transp_1"/>
    <property type="match status" value="1"/>
</dbReference>
<evidence type="ECO:0000256" key="2">
    <source>
        <dbReference type="ARBA" id="ARBA00022448"/>
    </source>
</evidence>
<feature type="transmembrane region" description="Helical" evidence="7">
    <location>
        <begin position="21"/>
        <end position="50"/>
    </location>
</feature>
<evidence type="ECO:0000313" key="9">
    <source>
        <dbReference type="EMBL" id="MYD89393.1"/>
    </source>
</evidence>
<feature type="transmembrane region" description="Helical" evidence="7">
    <location>
        <begin position="213"/>
        <end position="232"/>
    </location>
</feature>
<evidence type="ECO:0000256" key="7">
    <source>
        <dbReference type="RuleBase" id="RU363032"/>
    </source>
</evidence>
<dbReference type="InterPro" id="IPR051393">
    <property type="entry name" value="ABC_transporter_permease"/>
</dbReference>
<dbReference type="SUPFAM" id="SSF161098">
    <property type="entry name" value="MetI-like"/>
    <property type="match status" value="1"/>
</dbReference>
<dbReference type="GO" id="GO:0055085">
    <property type="term" value="P:transmembrane transport"/>
    <property type="evidence" value="ECO:0007669"/>
    <property type="project" value="InterPro"/>
</dbReference>
<dbReference type="PROSITE" id="PS50928">
    <property type="entry name" value="ABC_TM1"/>
    <property type="match status" value="1"/>
</dbReference>
<keyword evidence="6 7" id="KW-0472">Membrane</keyword>
<dbReference type="PANTHER" id="PTHR30193">
    <property type="entry name" value="ABC TRANSPORTER PERMEASE PROTEIN"/>
    <property type="match status" value="1"/>
</dbReference>
<evidence type="ECO:0000256" key="6">
    <source>
        <dbReference type="ARBA" id="ARBA00023136"/>
    </source>
</evidence>
<accession>A0A6B1DRS6</accession>
<sequence>MMLKAGGSRRAGPGHSFNRREALWGFVFVSPILLGTVLWFIVPMLAAVYISLTDWTLLRPPTLVGLDNFISLFRDRLVGQSLKVTVIFTVAAVPLNLLVAFATALLLNFSRSRTMYVIRVLYYLPALVPPVANAVLWSWLLNSEYGLINWLLRTMGLPKVLWLQDPDIALSALIVMSLWGFGATMIIFLAGLQGIPPELYEAAKIDGAGSRHRLFRITIPLMTPVIFFNFVINMIASFQVFTAGYLITAGGPNNSTLFYVLHLYRNAFEYLKMGYASAMAWVLFFIILALTLVVFRYFGRDVYYLGS</sequence>
<comment type="subcellular location">
    <subcellularLocation>
        <location evidence="1 7">Cell membrane</location>
        <topology evidence="1 7">Multi-pass membrane protein</topology>
    </subcellularLocation>
</comment>
<feature type="transmembrane region" description="Helical" evidence="7">
    <location>
        <begin position="238"/>
        <end position="261"/>
    </location>
</feature>
<evidence type="ECO:0000256" key="5">
    <source>
        <dbReference type="ARBA" id="ARBA00022989"/>
    </source>
</evidence>
<keyword evidence="5 7" id="KW-1133">Transmembrane helix</keyword>
<dbReference type="CDD" id="cd06261">
    <property type="entry name" value="TM_PBP2"/>
    <property type="match status" value="1"/>
</dbReference>
<reference evidence="9" key="1">
    <citation type="submission" date="2019-09" db="EMBL/GenBank/DDBJ databases">
        <title>Characterisation of the sponge microbiome using genome-centric metagenomics.</title>
        <authorList>
            <person name="Engelberts J.P."/>
            <person name="Robbins S.J."/>
            <person name="De Goeij J.M."/>
            <person name="Aranda M."/>
            <person name="Bell S.C."/>
            <person name="Webster N.S."/>
        </authorList>
    </citation>
    <scope>NUCLEOTIDE SEQUENCE</scope>
    <source>
        <strain evidence="9">SB0662_bin_9</strain>
    </source>
</reference>
<feature type="transmembrane region" description="Helical" evidence="7">
    <location>
        <begin position="168"/>
        <end position="192"/>
    </location>
</feature>
<feature type="transmembrane region" description="Helical" evidence="7">
    <location>
        <begin position="86"/>
        <end position="108"/>
    </location>
</feature>
<feature type="domain" description="ABC transmembrane type-1" evidence="8">
    <location>
        <begin position="82"/>
        <end position="294"/>
    </location>
</feature>
<comment type="caution">
    <text evidence="9">The sequence shown here is derived from an EMBL/GenBank/DDBJ whole genome shotgun (WGS) entry which is preliminary data.</text>
</comment>
<evidence type="ECO:0000256" key="4">
    <source>
        <dbReference type="ARBA" id="ARBA00022692"/>
    </source>
</evidence>
<dbReference type="Gene3D" id="1.10.3720.10">
    <property type="entry name" value="MetI-like"/>
    <property type="match status" value="1"/>
</dbReference>
<organism evidence="9">
    <name type="scientific">Caldilineaceae bacterium SB0662_bin_9</name>
    <dbReference type="NCBI Taxonomy" id="2605258"/>
    <lineage>
        <taxon>Bacteria</taxon>
        <taxon>Bacillati</taxon>
        <taxon>Chloroflexota</taxon>
        <taxon>Caldilineae</taxon>
        <taxon>Caldilineales</taxon>
        <taxon>Caldilineaceae</taxon>
    </lineage>
</organism>
<name>A0A6B1DRS6_9CHLR</name>
<dbReference type="InterPro" id="IPR000515">
    <property type="entry name" value="MetI-like"/>
</dbReference>
<feature type="transmembrane region" description="Helical" evidence="7">
    <location>
        <begin position="273"/>
        <end position="298"/>
    </location>
</feature>
<dbReference type="PANTHER" id="PTHR30193:SF1">
    <property type="entry name" value="ABC TRANSPORTER PERMEASE PROTEIN YESP-RELATED"/>
    <property type="match status" value="1"/>
</dbReference>
<dbReference type="EMBL" id="VXPY01000018">
    <property type="protein sequence ID" value="MYD89393.1"/>
    <property type="molecule type" value="Genomic_DNA"/>
</dbReference>
<feature type="transmembrane region" description="Helical" evidence="7">
    <location>
        <begin position="120"/>
        <end position="140"/>
    </location>
</feature>
<evidence type="ECO:0000256" key="1">
    <source>
        <dbReference type="ARBA" id="ARBA00004651"/>
    </source>
</evidence>
<proteinExistence type="inferred from homology"/>
<dbReference type="AlphaFoldDB" id="A0A6B1DRS6"/>
<gene>
    <name evidence="9" type="ORF">F4Y08_03500</name>
</gene>
<keyword evidence="4 7" id="KW-0812">Transmembrane</keyword>
<protein>
    <submittedName>
        <fullName evidence="9">Sugar ABC transporter permease</fullName>
    </submittedName>
</protein>
<evidence type="ECO:0000256" key="3">
    <source>
        <dbReference type="ARBA" id="ARBA00022475"/>
    </source>
</evidence>